<organism evidence="1 2">
    <name type="scientific">Vigna unguiculata</name>
    <name type="common">Cowpea</name>
    <dbReference type="NCBI Taxonomy" id="3917"/>
    <lineage>
        <taxon>Eukaryota</taxon>
        <taxon>Viridiplantae</taxon>
        <taxon>Streptophyta</taxon>
        <taxon>Embryophyta</taxon>
        <taxon>Tracheophyta</taxon>
        <taxon>Spermatophyta</taxon>
        <taxon>Magnoliopsida</taxon>
        <taxon>eudicotyledons</taxon>
        <taxon>Gunneridae</taxon>
        <taxon>Pentapetalae</taxon>
        <taxon>rosids</taxon>
        <taxon>fabids</taxon>
        <taxon>Fabales</taxon>
        <taxon>Fabaceae</taxon>
        <taxon>Papilionoideae</taxon>
        <taxon>50 kb inversion clade</taxon>
        <taxon>NPAAA clade</taxon>
        <taxon>indigoferoid/millettioid clade</taxon>
        <taxon>Phaseoleae</taxon>
        <taxon>Vigna</taxon>
    </lineage>
</organism>
<dbReference type="AlphaFoldDB" id="A0A4D6M0M1"/>
<evidence type="ECO:0000313" key="2">
    <source>
        <dbReference type="Proteomes" id="UP000501690"/>
    </source>
</evidence>
<protein>
    <submittedName>
        <fullName evidence="1">Uncharacterized protein</fullName>
    </submittedName>
</protein>
<evidence type="ECO:0000313" key="1">
    <source>
        <dbReference type="EMBL" id="QCD94809.1"/>
    </source>
</evidence>
<keyword evidence="2" id="KW-1185">Reference proteome</keyword>
<dbReference type="Proteomes" id="UP000501690">
    <property type="component" value="Linkage Group LG5"/>
</dbReference>
<gene>
    <name evidence="1" type="ORF">DEO72_LG5g2898</name>
</gene>
<sequence>MHSRHPRILAWASHPRLSELVCHPKPKSPRLSELLEHRDVYESLHVSPERKLQVLALIHAYNIAPGTQITIQTYQFNQHNSDRHMNIIGHEVMPQQPNFA</sequence>
<name>A0A4D6M0M1_VIGUN</name>
<dbReference type="EMBL" id="CP039349">
    <property type="protein sequence ID" value="QCD94809.1"/>
    <property type="molecule type" value="Genomic_DNA"/>
</dbReference>
<reference evidence="1 2" key="1">
    <citation type="submission" date="2019-04" db="EMBL/GenBank/DDBJ databases">
        <title>An improved genome assembly and genetic linkage map for asparagus bean, Vigna unguiculata ssp. sesquipedialis.</title>
        <authorList>
            <person name="Xia Q."/>
            <person name="Zhang R."/>
            <person name="Dong Y."/>
        </authorList>
    </citation>
    <scope>NUCLEOTIDE SEQUENCE [LARGE SCALE GENOMIC DNA]</scope>
    <source>
        <tissue evidence="1">Leaf</tissue>
    </source>
</reference>
<accession>A0A4D6M0M1</accession>
<proteinExistence type="predicted"/>